<dbReference type="AlphaFoldDB" id="A0A8B2PFI1"/>
<name>A0A8B2PFI1_9PROT</name>
<dbReference type="InterPro" id="IPR029063">
    <property type="entry name" value="SAM-dependent_MTases_sf"/>
</dbReference>
<dbReference type="Pfam" id="PF13649">
    <property type="entry name" value="Methyltransf_25"/>
    <property type="match status" value="1"/>
</dbReference>
<dbReference type="CDD" id="cd02440">
    <property type="entry name" value="AdoMet_MTases"/>
    <property type="match status" value="1"/>
</dbReference>
<dbReference type="Gene3D" id="3.40.50.150">
    <property type="entry name" value="Vaccinia Virus protein VP39"/>
    <property type="match status" value="1"/>
</dbReference>
<comment type="caution">
    <text evidence="3">The sequence shown here is derived from an EMBL/GenBank/DDBJ whole genome shotgun (WGS) entry which is preliminary data.</text>
</comment>
<dbReference type="Proteomes" id="UP000249123">
    <property type="component" value="Unassembled WGS sequence"/>
</dbReference>
<keyword evidence="4" id="KW-1185">Reference proteome</keyword>
<evidence type="ECO:0000313" key="3">
    <source>
        <dbReference type="EMBL" id="RAN30416.1"/>
    </source>
</evidence>
<dbReference type="PANTHER" id="PTHR43591:SF24">
    <property type="entry name" value="2-METHOXY-6-POLYPRENYL-1,4-BENZOQUINOL METHYLASE, MITOCHONDRIAL"/>
    <property type="match status" value="1"/>
</dbReference>
<dbReference type="PANTHER" id="PTHR43591">
    <property type="entry name" value="METHYLTRANSFERASE"/>
    <property type="match status" value="1"/>
</dbReference>
<evidence type="ECO:0000256" key="1">
    <source>
        <dbReference type="SAM" id="MobiDB-lite"/>
    </source>
</evidence>
<sequence length="303" mass="33112">MWGLAVRRAPQENMTNTQQKMQSEYWNTSGAERWQRNAHHLEQALFPFSAEIIGHIAPAPTDNILDIGCGTGDLSTDLACLTPDGQVVGLDISAPLLETARNRNADAPLPNLSFILGDASSWQPSAYVDAVVSRFGVMFFEHPEAAFENIRNMLKPGGRMAFAAWASMEENEWVSAPLSAVQAYLNEARPGPLPVPAPNMPGPFGLSDRNRIEHILAASGWSDILISPWLGHLEFQDMQSLEGIVDFMTSMGGVARMIGSGLIEADEARAAVTEFLTPIWEDGTATIWRAKAWIVSAKNPEPE</sequence>
<gene>
    <name evidence="3" type="ORF">HY3_06235</name>
</gene>
<dbReference type="OrthoDB" id="9777638at2"/>
<dbReference type="SUPFAM" id="SSF53335">
    <property type="entry name" value="S-adenosyl-L-methionine-dependent methyltransferases"/>
    <property type="match status" value="1"/>
</dbReference>
<evidence type="ECO:0000313" key="4">
    <source>
        <dbReference type="Proteomes" id="UP000249123"/>
    </source>
</evidence>
<feature type="domain" description="Methyltransferase" evidence="2">
    <location>
        <begin position="64"/>
        <end position="158"/>
    </location>
</feature>
<dbReference type="EMBL" id="AWFB01000089">
    <property type="protein sequence ID" value="RAN30416.1"/>
    <property type="molecule type" value="Genomic_DNA"/>
</dbReference>
<proteinExistence type="predicted"/>
<dbReference type="GO" id="GO:0008168">
    <property type="term" value="F:methyltransferase activity"/>
    <property type="evidence" value="ECO:0007669"/>
    <property type="project" value="TreeGrafter"/>
</dbReference>
<accession>A0A8B2PFI1</accession>
<dbReference type="InterPro" id="IPR041698">
    <property type="entry name" value="Methyltransf_25"/>
</dbReference>
<protein>
    <recommendedName>
        <fullName evidence="2">Methyltransferase domain-containing protein</fullName>
    </recommendedName>
</protein>
<reference evidence="3 4" key="1">
    <citation type="submission" date="2013-04" db="EMBL/GenBank/DDBJ databases">
        <title>Hyphomonas sp. T24B3 Genome Sequencing.</title>
        <authorList>
            <person name="Lai Q."/>
            <person name="Shao Z."/>
        </authorList>
    </citation>
    <scope>NUCLEOTIDE SEQUENCE [LARGE SCALE GENOMIC DNA]</scope>
    <source>
        <strain evidence="3 4">T24B3</strain>
    </source>
</reference>
<evidence type="ECO:0000259" key="2">
    <source>
        <dbReference type="Pfam" id="PF13649"/>
    </source>
</evidence>
<feature type="region of interest" description="Disordered" evidence="1">
    <location>
        <begin position="1"/>
        <end position="20"/>
    </location>
</feature>
<organism evidence="3 4">
    <name type="scientific">Hyphomonas pacifica</name>
    <dbReference type="NCBI Taxonomy" id="1280941"/>
    <lineage>
        <taxon>Bacteria</taxon>
        <taxon>Pseudomonadati</taxon>
        <taxon>Pseudomonadota</taxon>
        <taxon>Alphaproteobacteria</taxon>
        <taxon>Hyphomonadales</taxon>
        <taxon>Hyphomonadaceae</taxon>
        <taxon>Hyphomonas</taxon>
    </lineage>
</organism>